<sequence>MSDLHTYEFNVTMTCGGCSGAINRVLTKLEGVDSHDVSLDNQTVKVVTALPYETVLEKIAKTGKKVNSGKADGVDKSIEVPAAA</sequence>
<evidence type="ECO:0000313" key="1">
    <source>
        <dbReference type="EMBL" id="KAI9896418.1"/>
    </source>
</evidence>
<dbReference type="Proteomes" id="UP001163324">
    <property type="component" value="Chromosome 9"/>
</dbReference>
<evidence type="ECO:0000313" key="2">
    <source>
        <dbReference type="Proteomes" id="UP001163324"/>
    </source>
</evidence>
<organism evidence="1 2">
    <name type="scientific">Trichothecium roseum</name>
    <dbReference type="NCBI Taxonomy" id="47278"/>
    <lineage>
        <taxon>Eukaryota</taxon>
        <taxon>Fungi</taxon>
        <taxon>Dikarya</taxon>
        <taxon>Ascomycota</taxon>
        <taxon>Pezizomycotina</taxon>
        <taxon>Sordariomycetes</taxon>
        <taxon>Hypocreomycetidae</taxon>
        <taxon>Hypocreales</taxon>
        <taxon>Hypocreales incertae sedis</taxon>
        <taxon>Trichothecium</taxon>
    </lineage>
</organism>
<accession>A0ACC0UQM3</accession>
<protein>
    <submittedName>
        <fullName evidence="1">Uncharacterized protein</fullName>
    </submittedName>
</protein>
<dbReference type="EMBL" id="CM047948">
    <property type="protein sequence ID" value="KAI9896418.1"/>
    <property type="molecule type" value="Genomic_DNA"/>
</dbReference>
<gene>
    <name evidence="1" type="ORF">N3K66_008590</name>
</gene>
<reference evidence="1" key="1">
    <citation type="submission" date="2022-10" db="EMBL/GenBank/DDBJ databases">
        <title>Complete Genome of Trichothecium roseum strain YXFP-22015, a Plant Pathogen Isolated from Citrus.</title>
        <authorList>
            <person name="Wang Y."/>
            <person name="Zhu L."/>
        </authorList>
    </citation>
    <scope>NUCLEOTIDE SEQUENCE</scope>
    <source>
        <strain evidence="1">YXFP-22015</strain>
    </source>
</reference>
<comment type="caution">
    <text evidence="1">The sequence shown here is derived from an EMBL/GenBank/DDBJ whole genome shotgun (WGS) entry which is preliminary data.</text>
</comment>
<keyword evidence="2" id="KW-1185">Reference proteome</keyword>
<name>A0ACC0UQM3_9HYPO</name>
<proteinExistence type="predicted"/>